<comment type="caution">
    <text evidence="4">The sequence shown here is derived from an EMBL/GenBank/DDBJ whole genome shotgun (WGS) entry which is preliminary data.</text>
</comment>
<dbReference type="Gene3D" id="3.40.1190.20">
    <property type="match status" value="1"/>
</dbReference>
<name>A0A5D6WAQ4_9FIRM</name>
<sequence length="324" mass="35034">MDKQKIHDFVATGLPSCRILVVGDVMLDKYFYGEVTRISPEAPVPITHVLSSKETLGGAANVAHNLALLGCATDITGFVGEDYHCQSLLDKFDERGISHKGLVRTGRPTTTKLRIIGGHQQMMRLDFEEAEPVVGSEAAKLHDYVRRALSDGVDAIIISDYGKGCCTPETCQQIIAAAHEQNVPVVIDPKGSDWNKYAGADYITPNLKEINEILPERIKNEDAAVEKAAHYAMEKYQLKNIIVTRSENGMTLVTNESITHIPTKAQEVYDVSGAGDTVIAVFTAGIAGGILPVESARMANLAASVVVAKLGTYAVSKEELLEVL</sequence>
<dbReference type="GO" id="GO:0005829">
    <property type="term" value="C:cytosol"/>
    <property type="evidence" value="ECO:0007669"/>
    <property type="project" value="TreeGrafter"/>
</dbReference>
<dbReference type="CDD" id="cd01172">
    <property type="entry name" value="RfaE_like"/>
    <property type="match status" value="1"/>
</dbReference>
<gene>
    <name evidence="4" type="primary">rfaE1</name>
    <name evidence="4" type="ORF">FZ040_04985</name>
</gene>
<dbReference type="AlphaFoldDB" id="A0A5D6WAQ4"/>
<keyword evidence="1" id="KW-0808">Transferase</keyword>
<dbReference type="GO" id="GO:0033786">
    <property type="term" value="F:heptose-1-phosphate adenylyltransferase activity"/>
    <property type="evidence" value="ECO:0007669"/>
    <property type="project" value="TreeGrafter"/>
</dbReference>
<accession>A0A5D6WAQ4</accession>
<dbReference type="InterPro" id="IPR011611">
    <property type="entry name" value="PfkB_dom"/>
</dbReference>
<dbReference type="InterPro" id="IPR011913">
    <property type="entry name" value="RfaE_dom_I"/>
</dbReference>
<dbReference type="SUPFAM" id="SSF53613">
    <property type="entry name" value="Ribokinase-like"/>
    <property type="match status" value="1"/>
</dbReference>
<dbReference type="PROSITE" id="PS00583">
    <property type="entry name" value="PFKB_KINASES_1"/>
    <property type="match status" value="1"/>
</dbReference>
<dbReference type="InterPro" id="IPR006034">
    <property type="entry name" value="Asparaginase/glutaminase-like"/>
</dbReference>
<dbReference type="Proteomes" id="UP000323646">
    <property type="component" value="Unassembled WGS sequence"/>
</dbReference>
<dbReference type="Pfam" id="PF00294">
    <property type="entry name" value="PfkB"/>
    <property type="match status" value="1"/>
</dbReference>
<evidence type="ECO:0000313" key="5">
    <source>
        <dbReference type="Proteomes" id="UP000323646"/>
    </source>
</evidence>
<dbReference type="PANTHER" id="PTHR46969:SF1">
    <property type="entry name" value="BIFUNCTIONAL PROTEIN HLDE"/>
    <property type="match status" value="1"/>
</dbReference>
<evidence type="ECO:0000259" key="3">
    <source>
        <dbReference type="Pfam" id="PF00294"/>
    </source>
</evidence>
<dbReference type="FunFam" id="3.40.1190.20:FF:000002">
    <property type="entry name" value="Bifunctional protein HldE"/>
    <property type="match status" value="1"/>
</dbReference>
<evidence type="ECO:0000256" key="2">
    <source>
        <dbReference type="ARBA" id="ARBA00022777"/>
    </source>
</evidence>
<dbReference type="GO" id="GO:0033785">
    <property type="term" value="F:heptose 7-phosphate kinase activity"/>
    <property type="evidence" value="ECO:0007669"/>
    <property type="project" value="TreeGrafter"/>
</dbReference>
<dbReference type="PIRSF" id="PIRSF500176">
    <property type="entry name" value="L_ASNase"/>
    <property type="match status" value="1"/>
</dbReference>
<dbReference type="GO" id="GO:0016773">
    <property type="term" value="F:phosphotransferase activity, alcohol group as acceptor"/>
    <property type="evidence" value="ECO:0007669"/>
    <property type="project" value="InterPro"/>
</dbReference>
<evidence type="ECO:0000256" key="1">
    <source>
        <dbReference type="ARBA" id="ARBA00022679"/>
    </source>
</evidence>
<dbReference type="InterPro" id="IPR002173">
    <property type="entry name" value="Carboh/pur_kinase_PfkB_CS"/>
</dbReference>
<proteinExistence type="predicted"/>
<keyword evidence="5" id="KW-1185">Reference proteome</keyword>
<dbReference type="NCBIfam" id="TIGR02198">
    <property type="entry name" value="rfaE_dom_I"/>
    <property type="match status" value="1"/>
</dbReference>
<evidence type="ECO:0000313" key="4">
    <source>
        <dbReference type="EMBL" id="TYZ24075.1"/>
    </source>
</evidence>
<dbReference type="PANTHER" id="PTHR46969">
    <property type="entry name" value="BIFUNCTIONAL PROTEIN HLDE"/>
    <property type="match status" value="1"/>
</dbReference>
<protein>
    <submittedName>
        <fullName evidence="4">D-glycero-beta-D-manno-heptose-7-phosphate kinase</fullName>
    </submittedName>
</protein>
<dbReference type="OrthoDB" id="9802794at2"/>
<feature type="domain" description="Carbohydrate kinase PfkB" evidence="3">
    <location>
        <begin position="19"/>
        <end position="314"/>
    </location>
</feature>
<keyword evidence="2 4" id="KW-0418">Kinase</keyword>
<dbReference type="InterPro" id="IPR029056">
    <property type="entry name" value="Ribokinase-like"/>
</dbReference>
<reference evidence="4 5" key="1">
    <citation type="submission" date="2019-08" db="EMBL/GenBank/DDBJ databases">
        <title>Selenomonas sp. mPRGC5 and Selenomonas sp. mPRGC8 isolated from ruminal fluid of dairy goat (Capra hircus).</title>
        <authorList>
            <person name="Poothong S."/>
            <person name="Nuengjamnong C."/>
            <person name="Tanasupawat S."/>
        </authorList>
    </citation>
    <scope>NUCLEOTIDE SEQUENCE [LARGE SCALE GENOMIC DNA]</scope>
    <source>
        <strain evidence="5">mPRGC5</strain>
    </source>
</reference>
<dbReference type="EMBL" id="VTOY01000002">
    <property type="protein sequence ID" value="TYZ24075.1"/>
    <property type="molecule type" value="Genomic_DNA"/>
</dbReference>
<dbReference type="RefSeq" id="WP_033170438.1">
    <property type="nucleotide sequence ID" value="NZ_VTOY01000002.1"/>
</dbReference>
<dbReference type="PIRSF" id="PIRSF001220">
    <property type="entry name" value="L-ASNase_gatD"/>
    <property type="match status" value="1"/>
</dbReference>
<organism evidence="4 5">
    <name type="scientific">Selenomonas ruminis</name>
    <dbReference type="NCBI Taxonomy" id="2593411"/>
    <lineage>
        <taxon>Bacteria</taxon>
        <taxon>Bacillati</taxon>
        <taxon>Bacillota</taxon>
        <taxon>Negativicutes</taxon>
        <taxon>Selenomonadales</taxon>
        <taxon>Selenomonadaceae</taxon>
        <taxon>Selenomonas</taxon>
    </lineage>
</organism>